<reference evidence="2" key="1">
    <citation type="submission" date="2022-06" db="EMBL/GenBank/DDBJ databases">
        <authorList>
            <consortium name="SYNGENTA / RWTH Aachen University"/>
        </authorList>
    </citation>
    <scope>NUCLEOTIDE SEQUENCE</scope>
</reference>
<feature type="region of interest" description="Disordered" evidence="1">
    <location>
        <begin position="87"/>
        <end position="165"/>
    </location>
</feature>
<comment type="caution">
    <text evidence="2">The sequence shown here is derived from an EMBL/GenBank/DDBJ whole genome shotgun (WGS) entry which is preliminary data.</text>
</comment>
<gene>
    <name evidence="2" type="ORF">PPACK8108_LOCUS2683</name>
</gene>
<feature type="compositionally biased region" description="Polar residues" evidence="1">
    <location>
        <begin position="87"/>
        <end position="97"/>
    </location>
</feature>
<dbReference type="AlphaFoldDB" id="A0AAV0AK13"/>
<evidence type="ECO:0000313" key="3">
    <source>
        <dbReference type="Proteomes" id="UP001153365"/>
    </source>
</evidence>
<dbReference type="Proteomes" id="UP001153365">
    <property type="component" value="Unassembled WGS sequence"/>
</dbReference>
<evidence type="ECO:0000313" key="2">
    <source>
        <dbReference type="EMBL" id="CAH7668210.1"/>
    </source>
</evidence>
<protein>
    <submittedName>
        <fullName evidence="2">Expressed protein</fullName>
    </submittedName>
</protein>
<organism evidence="2 3">
    <name type="scientific">Phakopsora pachyrhizi</name>
    <name type="common">Asian soybean rust disease fungus</name>
    <dbReference type="NCBI Taxonomy" id="170000"/>
    <lineage>
        <taxon>Eukaryota</taxon>
        <taxon>Fungi</taxon>
        <taxon>Dikarya</taxon>
        <taxon>Basidiomycota</taxon>
        <taxon>Pucciniomycotina</taxon>
        <taxon>Pucciniomycetes</taxon>
        <taxon>Pucciniales</taxon>
        <taxon>Phakopsoraceae</taxon>
        <taxon>Phakopsora</taxon>
    </lineage>
</organism>
<sequence length="409" mass="45655">MRRWLLITTLTTSQLYLLLFFFIDCPGALASLQRELNRPTRRPHLSNRPSRIVQLIAKGMAYERRASRLDVILSGCQTIMREIEKSSSNSDQNCCNRNSNSATTTITNINPQQKSDGGGSVRGERDEGEALPSRSRPTESPRRSTRSPQLFGQKDVNNRSSFDGCSASSSSRAINSCLDQPCLTSAPAPASTSNKVISSSTQDPTIDLPNKTSMSQVPDHPSELTHQIASINSQLPHFSTTQSHILRTSPYTDFQALVQDQNFQQSFAFNNISIDPQTFQHQCTLPPGPHTQSINHPLSNNNKIFPMSDAQSLYNRQNFDLAKNDLTSWNQFDNDRNRHPNQPDDDLSNLLRFKQLSTGELSHHQLPQIPTGAIMYCNNSSFSSSSNLPYKTNNSTVLSSITFSMESRK</sequence>
<name>A0AAV0AK13_PHAPC</name>
<feature type="region of interest" description="Disordered" evidence="1">
    <location>
        <begin position="185"/>
        <end position="220"/>
    </location>
</feature>
<keyword evidence="3" id="KW-1185">Reference proteome</keyword>
<proteinExistence type="predicted"/>
<accession>A0AAV0AK13</accession>
<feature type="compositionally biased region" description="Low complexity" evidence="1">
    <location>
        <begin position="98"/>
        <end position="110"/>
    </location>
</feature>
<feature type="compositionally biased region" description="Polar residues" evidence="1">
    <location>
        <begin position="190"/>
        <end position="216"/>
    </location>
</feature>
<evidence type="ECO:0000256" key="1">
    <source>
        <dbReference type="SAM" id="MobiDB-lite"/>
    </source>
</evidence>
<dbReference type="EMBL" id="CALTRL010000450">
    <property type="protein sequence ID" value="CAH7668210.1"/>
    <property type="molecule type" value="Genomic_DNA"/>
</dbReference>